<name>A0A3Q2PSX9_FUNHE</name>
<dbReference type="Proteomes" id="UP000265000">
    <property type="component" value="Unplaced"/>
</dbReference>
<organism evidence="2 3">
    <name type="scientific">Fundulus heteroclitus</name>
    <name type="common">Killifish</name>
    <name type="synonym">Mummichog</name>
    <dbReference type="NCBI Taxonomy" id="8078"/>
    <lineage>
        <taxon>Eukaryota</taxon>
        <taxon>Metazoa</taxon>
        <taxon>Chordata</taxon>
        <taxon>Craniata</taxon>
        <taxon>Vertebrata</taxon>
        <taxon>Euteleostomi</taxon>
        <taxon>Actinopterygii</taxon>
        <taxon>Neopterygii</taxon>
        <taxon>Teleostei</taxon>
        <taxon>Neoteleostei</taxon>
        <taxon>Acanthomorphata</taxon>
        <taxon>Ovalentaria</taxon>
        <taxon>Atherinomorphae</taxon>
        <taxon>Cyprinodontiformes</taxon>
        <taxon>Fundulidae</taxon>
        <taxon>Fundulus</taxon>
    </lineage>
</organism>
<evidence type="ECO:0000313" key="2">
    <source>
        <dbReference type="Ensembl" id="ENSFHEP00000016873.1"/>
    </source>
</evidence>
<accession>A0A3Q2PSX9</accession>
<feature type="region of interest" description="Disordered" evidence="1">
    <location>
        <begin position="98"/>
        <end position="122"/>
    </location>
</feature>
<reference evidence="2" key="1">
    <citation type="submission" date="2025-08" db="UniProtKB">
        <authorList>
            <consortium name="Ensembl"/>
        </authorList>
    </citation>
    <scope>IDENTIFICATION</scope>
</reference>
<feature type="compositionally biased region" description="Polar residues" evidence="1">
    <location>
        <begin position="98"/>
        <end position="114"/>
    </location>
</feature>
<sequence length="122" mass="13130">MGDAPRYCQLLLPPRIRALPLKTLSPGFKPGVPSLSSLTSLAAVWTQSHFQGDLVTFPVCPLLALFMLSVRSPMPPRLESKVPRGWIRTAVLGQGETPANASGATMEHSTSYQQEGVPIGFT</sequence>
<dbReference type="Ensembl" id="ENSFHET00000025396.1">
    <property type="protein sequence ID" value="ENSFHEP00000016873.1"/>
    <property type="gene ID" value="ENSFHEG00000000478.1"/>
</dbReference>
<reference evidence="2" key="2">
    <citation type="submission" date="2025-09" db="UniProtKB">
        <authorList>
            <consortium name="Ensembl"/>
        </authorList>
    </citation>
    <scope>IDENTIFICATION</scope>
</reference>
<dbReference type="AlphaFoldDB" id="A0A3Q2PSX9"/>
<evidence type="ECO:0000256" key="1">
    <source>
        <dbReference type="SAM" id="MobiDB-lite"/>
    </source>
</evidence>
<evidence type="ECO:0000313" key="3">
    <source>
        <dbReference type="Proteomes" id="UP000265000"/>
    </source>
</evidence>
<keyword evidence="3" id="KW-1185">Reference proteome</keyword>
<protein>
    <submittedName>
        <fullName evidence="2">Uncharacterized protein</fullName>
    </submittedName>
</protein>
<proteinExistence type="predicted"/>